<keyword evidence="1" id="KW-1133">Transmembrane helix</keyword>
<dbReference type="AlphaFoldDB" id="A0A6L5YJK1"/>
<dbReference type="RefSeq" id="WP_154496304.1">
    <property type="nucleotide sequence ID" value="NZ_VUMU01000007.1"/>
</dbReference>
<organism evidence="2 3">
    <name type="scientific">Waltera intestinalis</name>
    <dbReference type="NCBI Taxonomy" id="2606635"/>
    <lineage>
        <taxon>Bacteria</taxon>
        <taxon>Bacillati</taxon>
        <taxon>Bacillota</taxon>
        <taxon>Clostridia</taxon>
        <taxon>Lachnospirales</taxon>
        <taxon>Lachnospiraceae</taxon>
        <taxon>Waltera</taxon>
    </lineage>
</organism>
<keyword evidence="1" id="KW-0812">Transmembrane</keyword>
<dbReference type="Proteomes" id="UP000476055">
    <property type="component" value="Unassembled WGS sequence"/>
</dbReference>
<dbReference type="SUPFAM" id="SSF82171">
    <property type="entry name" value="DPP6 N-terminal domain-like"/>
    <property type="match status" value="1"/>
</dbReference>
<sequence length="399" mass="44356">MAADIKNYLKEKEKRQKNQDDYKKKIRKHKLTIVYRVLLVAAALGAALALVVVQAKRHIYTGYDTVSSVNRETSSDAIDVRLKNGILTYSKDGAHCTDAKGNVKWNQTYVIQDVKLATCGSVAAIGSYNGREIYVQNTEKQLGTITTTMPIRNITVADTGRVTATLADTDATWIMTYEADGSNSYTGQAHMNDGGYPISISLSPSGELLAVSYLYVDAGVVKSNVVFYNFGPVGANQSDYMVSAYTYSDLVVPKVQFMNNDTAFAAGDSRLMIFSGSQKPVTIGEYLYDDEIQSVFYSEKYVGLVFLSDQAETKYRMDVYNASAVKVGSYYFDVDYTDIFFEEDAMVIYNESECQIFTTEGVEKYRGNFGKSVRLMLPAGGSYKYYLVTDNTIDTIQLK</sequence>
<evidence type="ECO:0000313" key="2">
    <source>
        <dbReference type="EMBL" id="MST58158.1"/>
    </source>
</evidence>
<evidence type="ECO:0000256" key="1">
    <source>
        <dbReference type="SAM" id="Phobius"/>
    </source>
</evidence>
<evidence type="ECO:0000313" key="3">
    <source>
        <dbReference type="Proteomes" id="UP000476055"/>
    </source>
</evidence>
<gene>
    <name evidence="2" type="ORF">FYJ59_07890</name>
</gene>
<dbReference type="EMBL" id="VUMU01000007">
    <property type="protein sequence ID" value="MST58158.1"/>
    <property type="molecule type" value="Genomic_DNA"/>
</dbReference>
<comment type="caution">
    <text evidence="2">The sequence shown here is derived from an EMBL/GenBank/DDBJ whole genome shotgun (WGS) entry which is preliminary data.</text>
</comment>
<protein>
    <submittedName>
        <fullName evidence="2">Uncharacterized protein</fullName>
    </submittedName>
</protein>
<keyword evidence="3" id="KW-1185">Reference proteome</keyword>
<reference evidence="2 3" key="1">
    <citation type="submission" date="2019-08" db="EMBL/GenBank/DDBJ databases">
        <title>In-depth cultivation of the pig gut microbiome towards novel bacterial diversity and tailored functional studies.</title>
        <authorList>
            <person name="Wylensek D."/>
            <person name="Hitch T.C.A."/>
            <person name="Clavel T."/>
        </authorList>
    </citation>
    <scope>NUCLEOTIDE SEQUENCE [LARGE SCALE GENOMIC DNA]</scope>
    <source>
        <strain evidence="2 3">WCA3-601-WT-6H</strain>
    </source>
</reference>
<accession>A0A6L5YJK1</accession>
<keyword evidence="1" id="KW-0472">Membrane</keyword>
<proteinExistence type="predicted"/>
<dbReference type="InterPro" id="IPR043765">
    <property type="entry name" value="DUF5711"/>
</dbReference>
<name>A0A6L5YJK1_9FIRM</name>
<feature type="transmembrane region" description="Helical" evidence="1">
    <location>
        <begin position="33"/>
        <end position="53"/>
    </location>
</feature>
<dbReference type="Pfam" id="PF18975">
    <property type="entry name" value="DUF5711"/>
    <property type="match status" value="1"/>
</dbReference>